<sequence length="337" mass="39969">MPFASLPLEIRSSIADQIHNWNDHRAFRHIDPRNYGYLTNLKMLSKKFPITQIQKLELANLRKALPTDDLFQLVLLAAKNTFTVRLPREESAPITRKPLEAEDQHRQDNADLLDLVVCNNILSVVKRLFSDNLKLRTIYSCPKYIDSGTSQFIMQWYSLAWEIMPEVRAPQPYGNSTVPEDGRPIRLHFSTEASLRHLALLVQEKSPDREYDDLLLLKATEWPKLQEEDDLELRTRFSRARQLGREIERDLIPVRRLFCHSYPELAYHADFAKLPLCEFLWRFYVEYQLFEMARETSHDIYFIYDRCYDSLQRLEDRRIKASKLSWNVLLLQSLYFN</sequence>
<dbReference type="AlphaFoldDB" id="A0A3N4I3T5"/>
<proteinExistence type="predicted"/>
<name>A0A3N4I3T5_ASCIM</name>
<evidence type="ECO:0000313" key="2">
    <source>
        <dbReference type="Proteomes" id="UP000275078"/>
    </source>
</evidence>
<keyword evidence="2" id="KW-1185">Reference proteome</keyword>
<dbReference type="Proteomes" id="UP000275078">
    <property type="component" value="Unassembled WGS sequence"/>
</dbReference>
<evidence type="ECO:0000313" key="1">
    <source>
        <dbReference type="EMBL" id="RPA76524.1"/>
    </source>
</evidence>
<protein>
    <submittedName>
        <fullName evidence="1">Uncharacterized protein</fullName>
    </submittedName>
</protein>
<dbReference type="EMBL" id="ML119743">
    <property type="protein sequence ID" value="RPA76524.1"/>
    <property type="molecule type" value="Genomic_DNA"/>
</dbReference>
<organism evidence="1 2">
    <name type="scientific">Ascobolus immersus RN42</name>
    <dbReference type="NCBI Taxonomy" id="1160509"/>
    <lineage>
        <taxon>Eukaryota</taxon>
        <taxon>Fungi</taxon>
        <taxon>Dikarya</taxon>
        <taxon>Ascomycota</taxon>
        <taxon>Pezizomycotina</taxon>
        <taxon>Pezizomycetes</taxon>
        <taxon>Pezizales</taxon>
        <taxon>Ascobolaceae</taxon>
        <taxon>Ascobolus</taxon>
    </lineage>
</organism>
<accession>A0A3N4I3T5</accession>
<gene>
    <name evidence="1" type="ORF">BJ508DRAFT_331077</name>
</gene>
<reference evidence="1 2" key="1">
    <citation type="journal article" date="2018" name="Nat. Ecol. Evol.">
        <title>Pezizomycetes genomes reveal the molecular basis of ectomycorrhizal truffle lifestyle.</title>
        <authorList>
            <person name="Murat C."/>
            <person name="Payen T."/>
            <person name="Noel B."/>
            <person name="Kuo A."/>
            <person name="Morin E."/>
            <person name="Chen J."/>
            <person name="Kohler A."/>
            <person name="Krizsan K."/>
            <person name="Balestrini R."/>
            <person name="Da Silva C."/>
            <person name="Montanini B."/>
            <person name="Hainaut M."/>
            <person name="Levati E."/>
            <person name="Barry K.W."/>
            <person name="Belfiori B."/>
            <person name="Cichocki N."/>
            <person name="Clum A."/>
            <person name="Dockter R.B."/>
            <person name="Fauchery L."/>
            <person name="Guy J."/>
            <person name="Iotti M."/>
            <person name="Le Tacon F."/>
            <person name="Lindquist E.A."/>
            <person name="Lipzen A."/>
            <person name="Malagnac F."/>
            <person name="Mello A."/>
            <person name="Molinier V."/>
            <person name="Miyauchi S."/>
            <person name="Poulain J."/>
            <person name="Riccioni C."/>
            <person name="Rubini A."/>
            <person name="Sitrit Y."/>
            <person name="Splivallo R."/>
            <person name="Traeger S."/>
            <person name="Wang M."/>
            <person name="Zifcakova L."/>
            <person name="Wipf D."/>
            <person name="Zambonelli A."/>
            <person name="Paolocci F."/>
            <person name="Nowrousian M."/>
            <person name="Ottonello S."/>
            <person name="Baldrian P."/>
            <person name="Spatafora J.W."/>
            <person name="Henrissat B."/>
            <person name="Nagy L.G."/>
            <person name="Aury J.M."/>
            <person name="Wincker P."/>
            <person name="Grigoriev I.V."/>
            <person name="Bonfante P."/>
            <person name="Martin F.M."/>
        </authorList>
    </citation>
    <scope>NUCLEOTIDE SEQUENCE [LARGE SCALE GENOMIC DNA]</scope>
    <source>
        <strain evidence="1 2">RN42</strain>
    </source>
</reference>